<comment type="caution">
    <text evidence="2">The sequence shown here is derived from an EMBL/GenBank/DDBJ whole genome shotgun (WGS) entry which is preliminary data.</text>
</comment>
<accession>A0A840IDX2</accession>
<proteinExistence type="predicted"/>
<feature type="compositionally biased region" description="Basic and acidic residues" evidence="1">
    <location>
        <begin position="61"/>
        <end position="78"/>
    </location>
</feature>
<evidence type="ECO:0000256" key="1">
    <source>
        <dbReference type="SAM" id="MobiDB-lite"/>
    </source>
</evidence>
<organism evidence="2 3">
    <name type="scientific">Conexibacter arvalis</name>
    <dbReference type="NCBI Taxonomy" id="912552"/>
    <lineage>
        <taxon>Bacteria</taxon>
        <taxon>Bacillati</taxon>
        <taxon>Actinomycetota</taxon>
        <taxon>Thermoleophilia</taxon>
        <taxon>Solirubrobacterales</taxon>
        <taxon>Conexibacteraceae</taxon>
        <taxon>Conexibacter</taxon>
    </lineage>
</organism>
<keyword evidence="3" id="KW-1185">Reference proteome</keyword>
<sequence length="78" mass="8046">MLRRDTPKGDRSELNSLLRRLAGPGGSVRLTLGGEELARIEGPADRAGATGDRQGGGDEPAADRPAADRPAADRPAAD</sequence>
<dbReference type="EMBL" id="JACHNU010000002">
    <property type="protein sequence ID" value="MBB4662545.1"/>
    <property type="molecule type" value="Genomic_DNA"/>
</dbReference>
<protein>
    <submittedName>
        <fullName evidence="2">Uncharacterized protein</fullName>
    </submittedName>
</protein>
<feature type="region of interest" description="Disordered" evidence="1">
    <location>
        <begin position="23"/>
        <end position="78"/>
    </location>
</feature>
<dbReference type="AlphaFoldDB" id="A0A840IDX2"/>
<name>A0A840IDX2_9ACTN</name>
<evidence type="ECO:0000313" key="3">
    <source>
        <dbReference type="Proteomes" id="UP000585272"/>
    </source>
</evidence>
<reference evidence="2 3" key="1">
    <citation type="submission" date="2020-08" db="EMBL/GenBank/DDBJ databases">
        <title>Genomic Encyclopedia of Archaeal and Bacterial Type Strains, Phase II (KMG-II): from individual species to whole genera.</title>
        <authorList>
            <person name="Goeker M."/>
        </authorList>
    </citation>
    <scope>NUCLEOTIDE SEQUENCE [LARGE SCALE GENOMIC DNA]</scope>
    <source>
        <strain evidence="2 3">DSM 23288</strain>
    </source>
</reference>
<gene>
    <name evidence="2" type="ORF">BDZ31_002131</name>
</gene>
<dbReference type="Proteomes" id="UP000585272">
    <property type="component" value="Unassembled WGS sequence"/>
</dbReference>
<evidence type="ECO:0000313" key="2">
    <source>
        <dbReference type="EMBL" id="MBB4662545.1"/>
    </source>
</evidence>
<dbReference type="RefSeq" id="WP_183341791.1">
    <property type="nucleotide sequence ID" value="NZ_JACHNU010000002.1"/>
</dbReference>